<proteinExistence type="predicted"/>
<evidence type="ECO:0000313" key="2">
    <source>
        <dbReference type="WBParaSite" id="ES5_v2.g11566.t1"/>
    </source>
</evidence>
<reference evidence="2" key="1">
    <citation type="submission" date="2022-11" db="UniProtKB">
        <authorList>
            <consortium name="WormBaseParasite"/>
        </authorList>
    </citation>
    <scope>IDENTIFICATION</scope>
</reference>
<dbReference type="Proteomes" id="UP000887579">
    <property type="component" value="Unplaced"/>
</dbReference>
<protein>
    <submittedName>
        <fullName evidence="2">FAD-binding PCMH-type domain-containing protein</fullName>
    </submittedName>
</protein>
<name>A0AC34F3H4_9BILA</name>
<organism evidence="1 2">
    <name type="scientific">Panagrolaimus sp. ES5</name>
    <dbReference type="NCBI Taxonomy" id="591445"/>
    <lineage>
        <taxon>Eukaryota</taxon>
        <taxon>Metazoa</taxon>
        <taxon>Ecdysozoa</taxon>
        <taxon>Nematoda</taxon>
        <taxon>Chromadorea</taxon>
        <taxon>Rhabditida</taxon>
        <taxon>Tylenchina</taxon>
        <taxon>Panagrolaimomorpha</taxon>
        <taxon>Panagrolaimoidea</taxon>
        <taxon>Panagrolaimidae</taxon>
        <taxon>Panagrolaimus</taxon>
    </lineage>
</organism>
<dbReference type="WBParaSite" id="ES5_v2.g11566.t1">
    <property type="protein sequence ID" value="ES5_v2.g11566.t1"/>
    <property type="gene ID" value="ES5_v2.g11566"/>
</dbReference>
<accession>A0AC34F3H4</accession>
<sequence length="485" mass="53462">MRRFLHNREQSCSNLKVKCASLIPKFESILGNEAVKSSNSVREQYSHDECHHEGHSPDLVVIPKSVEEVSAIVKLCNENRVPIIPFGTGTGIEGGVVAIHGGVSIDLKGMDQVVEVNEEDFDCVVQPGITRVKLNEVLRESGLFFSVDPGADASVCGMIATGASGTTSVRYGTIKNNTKNLEVVLADGSILYTRGKDRRPWKSSAGYNLTDLFIGQEGTLGIITSACVHLHPRPQAFSAAVCGFKSIKSAIDAVVNIRQMAIPIARIEFLDEEQIKACNTYNEGKSEYLAERHEECPTLFLEFHGATESEVEQQAITAEEICTANNGRKFKWSLDSQEIHRLWSARHHAWYATIGTKKGSKGFSTDVCVPISRLADVIVDTKKDLDEHGIFGTIVGHVGEGNFHVLLAVDEHNSDEMKQTWEFSDRLVKRALEAHGTCTGEHGIGLGKRKYLEEEYGPVGFEVLKRLKHTFDPNNIMNPGKVIDM</sequence>
<evidence type="ECO:0000313" key="1">
    <source>
        <dbReference type="Proteomes" id="UP000887579"/>
    </source>
</evidence>